<protein>
    <recommendedName>
        <fullName evidence="3">TraB family protein</fullName>
    </recommendedName>
</protein>
<accession>A0A1H9DJU0</accession>
<proteinExistence type="predicted"/>
<evidence type="ECO:0000313" key="1">
    <source>
        <dbReference type="EMBL" id="SEQ13756.1"/>
    </source>
</evidence>
<dbReference type="PROSITE" id="PS51257">
    <property type="entry name" value="PROKAR_LIPOPROTEIN"/>
    <property type="match status" value="1"/>
</dbReference>
<gene>
    <name evidence="1" type="ORF">SAMN05444005_10786</name>
</gene>
<dbReference type="Proteomes" id="UP000198648">
    <property type="component" value="Unassembled WGS sequence"/>
</dbReference>
<organism evidence="1 2">
    <name type="scientific">Flavobacterium urocaniciphilum</name>
    <dbReference type="NCBI Taxonomy" id="1299341"/>
    <lineage>
        <taxon>Bacteria</taxon>
        <taxon>Pseudomonadati</taxon>
        <taxon>Bacteroidota</taxon>
        <taxon>Flavobacteriia</taxon>
        <taxon>Flavobacteriales</taxon>
        <taxon>Flavobacteriaceae</taxon>
        <taxon>Flavobacterium</taxon>
    </lineage>
</organism>
<dbReference type="RefSeq" id="WP_091469455.1">
    <property type="nucleotide sequence ID" value="NZ_FOEI01000007.1"/>
</dbReference>
<evidence type="ECO:0008006" key="3">
    <source>
        <dbReference type="Google" id="ProtNLM"/>
    </source>
</evidence>
<evidence type="ECO:0000313" key="2">
    <source>
        <dbReference type="Proteomes" id="UP000198648"/>
    </source>
</evidence>
<name>A0A1H9DJU0_9FLAO</name>
<dbReference type="STRING" id="1299341.SAMN05444005_10786"/>
<reference evidence="1 2" key="1">
    <citation type="submission" date="2016-10" db="EMBL/GenBank/DDBJ databases">
        <authorList>
            <person name="de Groot N.N."/>
        </authorList>
    </citation>
    <scope>NUCLEOTIDE SEQUENCE [LARGE SCALE GENOMIC DNA]</scope>
    <source>
        <strain evidence="1 2">DSM 27078</strain>
    </source>
</reference>
<dbReference type="EMBL" id="FOEI01000007">
    <property type="protein sequence ID" value="SEQ13756.1"/>
    <property type="molecule type" value="Genomic_DNA"/>
</dbReference>
<dbReference type="OrthoDB" id="700091at2"/>
<dbReference type="AlphaFoldDB" id="A0A1H9DJU0"/>
<keyword evidence="2" id="KW-1185">Reference proteome</keyword>
<sequence length="253" mass="29307">MKKIIQFLIILTLSVSCKSYLVNQYFKRVGVFDKKLKLEKISNGDKEIVLFGMHHIGKEEFYNDVKLKVDSLLKKDYLFYIEGISSKFAGKTNLTKEDSIALIELSYKFRKVLGSPLVSKNLNSDYLNLFKEKGIKIKENLIKQPTYTEFGLSQKNAINSDLTVEKLLEIYEDKYGKIILEPCDYETKFYDKSTCNTKTDTKIYDELMKTERNNSVISHILKEEKSKIAIIYGKAHFIGIKDSLQKLGYKIID</sequence>